<dbReference type="STRING" id="1399860.A0A2C5Y1R6"/>
<name>A0A2C5Y1R6_9HYPO</name>
<dbReference type="OrthoDB" id="5958943at2759"/>
<dbReference type="GO" id="GO:0006631">
    <property type="term" value="P:fatty acid metabolic process"/>
    <property type="evidence" value="ECO:0007669"/>
    <property type="project" value="InterPro"/>
</dbReference>
<gene>
    <name evidence="4" type="ORF">CDD81_695</name>
</gene>
<evidence type="ECO:0000259" key="2">
    <source>
        <dbReference type="Pfam" id="PF00725"/>
    </source>
</evidence>
<evidence type="ECO:0000313" key="5">
    <source>
        <dbReference type="Proteomes" id="UP000226192"/>
    </source>
</evidence>
<dbReference type="SMART" id="SM00135">
    <property type="entry name" value="LY"/>
    <property type="match status" value="5"/>
</dbReference>
<dbReference type="InterPro" id="IPR013328">
    <property type="entry name" value="6PGD_dom2"/>
</dbReference>
<feature type="domain" description="3-hydroxyacyl-CoA dehydrogenase NAD binding" evidence="3">
    <location>
        <begin position="14"/>
        <end position="185"/>
    </location>
</feature>
<accession>A0A2C5Y1R6</accession>
<evidence type="ECO:0000259" key="3">
    <source>
        <dbReference type="Pfam" id="PF02737"/>
    </source>
</evidence>
<sequence length="611" mass="67219">MASFKLPDTTGRSVVVLGGGVLGRRIAACWAAGGHEVRVRDPSAEQRAAAVKYVEDSYALYAPNIPVAVKPGTVTAFEDLGKAVENAWLVIEAVPELLPLKISTFADLEKLAPKDALLCSNSSSYKSREMIDGLQEATKKRISNQHYYMPPHVRIVELMTCSFTDESIFPFMTEKLRAVGLHPYTARKESTGLIFNRLWAAIKRESLNILAEGVSVPEEVDQMWVEGLAKSSGPMRSMDSVGLDTVSFIEQHYVKERHLPDTPVKFLQKYIDEGRLGKKSPKGGLYPPSHTTQSADGKDAPLLYFLDVGLNDPNFSNIMHGGRIVLGHPDGRAIRQLATGQVMPDGIDISVSAGKMFWTSMGIPSANDGSILSANLDGSDIKTIVAPGKVHTPKQLVVDEKNNKLYYADREGMRVFRCDFDGSNIETLVQAADWKDGDAKAKQTNWCVGVAVSPATGKFFWTQKGYSKSNKGRIFCANIDFKKGETAATRTDIETIFQGLPEPIDLEVDEKGKMLYWTDRGELPLGNSINRVSFDKMKPVEGTAPSLPGKNYELLVRNLHEAIGLKLDIKNGHMYATDLGGTLYRFDLDGGKRKKIYENLGSFTGISLVYP</sequence>
<comment type="caution">
    <text evidence="4">The sequence shown here is derived from an EMBL/GenBank/DDBJ whole genome shotgun (WGS) entry which is preliminary data.</text>
</comment>
<protein>
    <recommendedName>
        <fullName evidence="6">3-hydroxyacyl-CoA dehydrogenase NAD binding domain-containing protein</fullName>
    </recommendedName>
</protein>
<dbReference type="Gene3D" id="1.10.1040.10">
    <property type="entry name" value="N-(1-d-carboxylethyl)-l-norvaline Dehydrogenase, domain 2"/>
    <property type="match status" value="1"/>
</dbReference>
<feature type="domain" description="3-hydroxyacyl-CoA dehydrogenase C-terminal" evidence="2">
    <location>
        <begin position="192"/>
        <end position="284"/>
    </location>
</feature>
<dbReference type="InterPro" id="IPR006108">
    <property type="entry name" value="3HC_DH_C"/>
</dbReference>
<dbReference type="Gene3D" id="3.40.50.720">
    <property type="entry name" value="NAD(P)-binding Rossmann-like Domain"/>
    <property type="match status" value="1"/>
</dbReference>
<dbReference type="InterPro" id="IPR011042">
    <property type="entry name" value="6-blade_b-propeller_TolB-like"/>
</dbReference>
<evidence type="ECO:0008006" key="6">
    <source>
        <dbReference type="Google" id="ProtNLM"/>
    </source>
</evidence>
<dbReference type="SUPFAM" id="SSF101898">
    <property type="entry name" value="NHL repeat"/>
    <property type="match status" value="1"/>
</dbReference>
<dbReference type="AlphaFoldDB" id="A0A2C5Y1R6"/>
<keyword evidence="5" id="KW-1185">Reference proteome</keyword>
<proteinExistence type="predicted"/>
<dbReference type="GO" id="GO:0070403">
    <property type="term" value="F:NAD+ binding"/>
    <property type="evidence" value="ECO:0007669"/>
    <property type="project" value="InterPro"/>
</dbReference>
<keyword evidence="1" id="KW-0560">Oxidoreductase</keyword>
<dbReference type="InterPro" id="IPR000033">
    <property type="entry name" value="LDLR_classB_rpt"/>
</dbReference>
<dbReference type="PANTHER" id="PTHR48075:SF3">
    <property type="entry name" value="3-HYDROXYACYL-COA DEHYDROGENASE"/>
    <property type="match status" value="1"/>
</dbReference>
<dbReference type="InterPro" id="IPR006176">
    <property type="entry name" value="3-OHacyl-CoA_DH_NAD-bd"/>
</dbReference>
<evidence type="ECO:0000256" key="1">
    <source>
        <dbReference type="ARBA" id="ARBA00023002"/>
    </source>
</evidence>
<dbReference type="Gene3D" id="2.120.10.30">
    <property type="entry name" value="TolB, C-terminal domain"/>
    <property type="match status" value="2"/>
</dbReference>
<dbReference type="SUPFAM" id="SSF51735">
    <property type="entry name" value="NAD(P)-binding Rossmann-fold domains"/>
    <property type="match status" value="1"/>
</dbReference>
<dbReference type="SUPFAM" id="SSF48179">
    <property type="entry name" value="6-phosphogluconate dehydrogenase C-terminal domain-like"/>
    <property type="match status" value="1"/>
</dbReference>
<dbReference type="EMBL" id="NJET01000113">
    <property type="protein sequence ID" value="PHH61172.1"/>
    <property type="molecule type" value="Genomic_DNA"/>
</dbReference>
<dbReference type="PANTHER" id="PTHR48075">
    <property type="entry name" value="3-HYDROXYACYL-COA DEHYDROGENASE FAMILY PROTEIN"/>
    <property type="match status" value="1"/>
</dbReference>
<evidence type="ECO:0000313" key="4">
    <source>
        <dbReference type="EMBL" id="PHH61172.1"/>
    </source>
</evidence>
<dbReference type="Pfam" id="PF00725">
    <property type="entry name" value="3HCDH"/>
    <property type="match status" value="1"/>
</dbReference>
<dbReference type="InterPro" id="IPR008927">
    <property type="entry name" value="6-PGluconate_DH-like_C_sf"/>
</dbReference>
<dbReference type="GO" id="GO:0016616">
    <property type="term" value="F:oxidoreductase activity, acting on the CH-OH group of donors, NAD or NADP as acceptor"/>
    <property type="evidence" value="ECO:0007669"/>
    <property type="project" value="InterPro"/>
</dbReference>
<reference evidence="4 5" key="1">
    <citation type="submission" date="2017-06" db="EMBL/GenBank/DDBJ databases">
        <title>Ant-infecting Ophiocordyceps genomes reveal a high diversity of potential behavioral manipulation genes and a possible major role for enterotoxins.</title>
        <authorList>
            <person name="De Bekker C."/>
            <person name="Evans H.C."/>
            <person name="Brachmann A."/>
            <person name="Hughes D.P."/>
        </authorList>
    </citation>
    <scope>NUCLEOTIDE SEQUENCE [LARGE SCALE GENOMIC DNA]</scope>
    <source>
        <strain evidence="4 5">Map64</strain>
    </source>
</reference>
<dbReference type="Pfam" id="PF02737">
    <property type="entry name" value="3HCDH_N"/>
    <property type="match status" value="1"/>
</dbReference>
<organism evidence="4 5">
    <name type="scientific">Ophiocordyceps australis</name>
    <dbReference type="NCBI Taxonomy" id="1399860"/>
    <lineage>
        <taxon>Eukaryota</taxon>
        <taxon>Fungi</taxon>
        <taxon>Dikarya</taxon>
        <taxon>Ascomycota</taxon>
        <taxon>Pezizomycotina</taxon>
        <taxon>Sordariomycetes</taxon>
        <taxon>Hypocreomycetidae</taxon>
        <taxon>Hypocreales</taxon>
        <taxon>Ophiocordycipitaceae</taxon>
        <taxon>Ophiocordyceps</taxon>
    </lineage>
</organism>
<dbReference type="InterPro" id="IPR036291">
    <property type="entry name" value="NAD(P)-bd_dom_sf"/>
</dbReference>
<dbReference type="Proteomes" id="UP000226192">
    <property type="component" value="Unassembled WGS sequence"/>
</dbReference>